<dbReference type="PIRSF" id="PIRSF028756">
    <property type="entry name" value="PPK2_prd"/>
    <property type="match status" value="1"/>
</dbReference>
<keyword evidence="2" id="KW-0418">Kinase</keyword>
<dbReference type="InterPro" id="IPR022488">
    <property type="entry name" value="PPK2-related"/>
</dbReference>
<gene>
    <name evidence="4" type="ORF">SAMN05660324_1296</name>
</gene>
<keyword evidence="5" id="KW-1185">Reference proteome</keyword>
<evidence type="ECO:0000256" key="1">
    <source>
        <dbReference type="ARBA" id="ARBA00022679"/>
    </source>
</evidence>
<dbReference type="EMBL" id="FNCF01000002">
    <property type="protein sequence ID" value="SDF91973.1"/>
    <property type="molecule type" value="Genomic_DNA"/>
</dbReference>
<dbReference type="GO" id="GO:0008976">
    <property type="term" value="F:polyphosphate kinase activity"/>
    <property type="evidence" value="ECO:0007669"/>
    <property type="project" value="InterPro"/>
</dbReference>
<dbReference type="AlphaFoldDB" id="A0A1G7Q0I8"/>
<dbReference type="SUPFAM" id="SSF52540">
    <property type="entry name" value="P-loop containing nucleoside triphosphate hydrolases"/>
    <property type="match status" value="1"/>
</dbReference>
<dbReference type="OrthoDB" id="9775224at2"/>
<proteinExistence type="predicted"/>
<organism evidence="4 5">
    <name type="scientific">Klenkia brasiliensis</name>
    <dbReference type="NCBI Taxonomy" id="333142"/>
    <lineage>
        <taxon>Bacteria</taxon>
        <taxon>Bacillati</taxon>
        <taxon>Actinomycetota</taxon>
        <taxon>Actinomycetes</taxon>
        <taxon>Geodermatophilales</taxon>
        <taxon>Geodermatophilaceae</taxon>
        <taxon>Klenkia</taxon>
    </lineage>
</organism>
<dbReference type="PANTHER" id="PTHR34383:SF3">
    <property type="entry name" value="POLYPHOSPHATE:AMP PHOSPHOTRANSFERASE"/>
    <property type="match status" value="1"/>
</dbReference>
<protein>
    <submittedName>
        <fullName evidence="4">Polyphosphate:nucleotide phosphotransferase, PPK2 family</fullName>
    </submittedName>
</protein>
<dbReference type="GO" id="GO:0006797">
    <property type="term" value="P:polyphosphate metabolic process"/>
    <property type="evidence" value="ECO:0007669"/>
    <property type="project" value="InterPro"/>
</dbReference>
<evidence type="ECO:0000313" key="4">
    <source>
        <dbReference type="EMBL" id="SDF91973.1"/>
    </source>
</evidence>
<name>A0A1G7Q0I8_9ACTN</name>
<reference evidence="5" key="1">
    <citation type="submission" date="2016-10" db="EMBL/GenBank/DDBJ databases">
        <authorList>
            <person name="Varghese N."/>
            <person name="Submissions S."/>
        </authorList>
    </citation>
    <scope>NUCLEOTIDE SEQUENCE [LARGE SCALE GENOMIC DNA]</scope>
    <source>
        <strain evidence="5">DSM 44526</strain>
    </source>
</reference>
<dbReference type="RefSeq" id="WP_091060285.1">
    <property type="nucleotide sequence ID" value="NZ_FNCF01000002.1"/>
</dbReference>
<sequence length="284" mass="31913">MAKKTVSVREVLRAPSGAVSLADIDPRDTPSAPGDKDATKAQLAADGAELAVLQEKLYAEGATGGTRRVLLVLQGMDTSGKGGVIEHVAGSVNPQGLAITSFKKPTPEELRHGFLWRVRRAVPAPGLIGVFDRSHYEDVLIGRVRELATPAVIERRYREIVRFEDQLAESGVTIVKCMLHVSKWEQKQRLLARLDDSTKRWKFNPGDIDERALWDQYQRAYEIAVERTSTQTNPWYVVPSDRKWYRNWAIGRLLLEAVQDLDPRFPPADYDVAAQRDRLIDEAD</sequence>
<dbReference type="NCBIfam" id="TIGR03709">
    <property type="entry name" value="PPK2_rel_1"/>
    <property type="match status" value="1"/>
</dbReference>
<dbReference type="Gene3D" id="3.40.50.300">
    <property type="entry name" value="P-loop containing nucleotide triphosphate hydrolases"/>
    <property type="match status" value="1"/>
</dbReference>
<evidence type="ECO:0000259" key="3">
    <source>
        <dbReference type="Pfam" id="PF03976"/>
    </source>
</evidence>
<dbReference type="PANTHER" id="PTHR34383">
    <property type="entry name" value="POLYPHOSPHATE:AMP PHOSPHOTRANSFERASE-RELATED"/>
    <property type="match status" value="1"/>
</dbReference>
<keyword evidence="1 4" id="KW-0808">Transferase</keyword>
<dbReference type="InterPro" id="IPR027417">
    <property type="entry name" value="P-loop_NTPase"/>
</dbReference>
<dbReference type="Proteomes" id="UP000198863">
    <property type="component" value="Unassembled WGS sequence"/>
</dbReference>
<evidence type="ECO:0000313" key="5">
    <source>
        <dbReference type="Proteomes" id="UP000198863"/>
    </source>
</evidence>
<accession>A0A1G7Q0I8</accession>
<dbReference type="Pfam" id="PF03976">
    <property type="entry name" value="PPK2"/>
    <property type="match status" value="1"/>
</dbReference>
<dbReference type="InterPro" id="IPR016898">
    <property type="entry name" value="Polyphosphate_phosphotransfera"/>
</dbReference>
<feature type="domain" description="Polyphosphate kinase-2-related" evidence="3">
    <location>
        <begin position="35"/>
        <end position="263"/>
    </location>
</feature>
<dbReference type="InterPro" id="IPR022300">
    <property type="entry name" value="PPK2-rel_1"/>
</dbReference>
<evidence type="ECO:0000256" key="2">
    <source>
        <dbReference type="ARBA" id="ARBA00022777"/>
    </source>
</evidence>